<reference evidence="1 2" key="1">
    <citation type="submission" date="2014-06" db="EMBL/GenBank/DDBJ databases">
        <authorList>
            <consortium name="DOE Joint Genome Institute"/>
            <person name="Kuo A."/>
            <person name="Kohler A."/>
            <person name="Nagy L.G."/>
            <person name="Floudas D."/>
            <person name="Copeland A."/>
            <person name="Barry K.W."/>
            <person name="Cichocki N."/>
            <person name="Veneault-Fourrey C."/>
            <person name="LaButti K."/>
            <person name="Lindquist E.A."/>
            <person name="Lipzen A."/>
            <person name="Lundell T."/>
            <person name="Morin E."/>
            <person name="Murat C."/>
            <person name="Sun H."/>
            <person name="Tunlid A."/>
            <person name="Henrissat B."/>
            <person name="Grigoriev I.V."/>
            <person name="Hibbett D.S."/>
            <person name="Martin F."/>
            <person name="Nordberg H.P."/>
            <person name="Cantor M.N."/>
            <person name="Hua S.X."/>
        </authorList>
    </citation>
    <scope>NUCLEOTIDE SEQUENCE [LARGE SCALE GENOMIC DNA]</scope>
    <source>
        <strain evidence="1 2">ATCC 200175</strain>
    </source>
</reference>
<dbReference type="Proteomes" id="UP000053647">
    <property type="component" value="Unassembled WGS sequence"/>
</dbReference>
<reference evidence="2" key="2">
    <citation type="submission" date="2015-01" db="EMBL/GenBank/DDBJ databases">
        <title>Evolutionary Origins and Diversification of the Mycorrhizal Mutualists.</title>
        <authorList>
            <consortium name="DOE Joint Genome Institute"/>
            <consortium name="Mycorrhizal Genomics Consortium"/>
            <person name="Kohler A."/>
            <person name="Kuo A."/>
            <person name="Nagy L.G."/>
            <person name="Floudas D."/>
            <person name="Copeland A."/>
            <person name="Barry K.W."/>
            <person name="Cichocki N."/>
            <person name="Veneault-Fourrey C."/>
            <person name="LaButti K."/>
            <person name="Lindquist E.A."/>
            <person name="Lipzen A."/>
            <person name="Lundell T."/>
            <person name="Morin E."/>
            <person name="Murat C."/>
            <person name="Riley R."/>
            <person name="Ohm R."/>
            <person name="Sun H."/>
            <person name="Tunlid A."/>
            <person name="Henrissat B."/>
            <person name="Grigoriev I.V."/>
            <person name="Hibbett D.S."/>
            <person name="Martin F."/>
        </authorList>
    </citation>
    <scope>NUCLEOTIDE SEQUENCE [LARGE SCALE GENOMIC DNA]</scope>
    <source>
        <strain evidence="2">ATCC 200175</strain>
    </source>
</reference>
<protein>
    <submittedName>
        <fullName evidence="1">Uncharacterized protein</fullName>
    </submittedName>
</protein>
<keyword evidence="2" id="KW-1185">Reference proteome</keyword>
<organism evidence="1 2">
    <name type="scientific">Paxillus involutus ATCC 200175</name>
    <dbReference type="NCBI Taxonomy" id="664439"/>
    <lineage>
        <taxon>Eukaryota</taxon>
        <taxon>Fungi</taxon>
        <taxon>Dikarya</taxon>
        <taxon>Basidiomycota</taxon>
        <taxon>Agaricomycotina</taxon>
        <taxon>Agaricomycetes</taxon>
        <taxon>Agaricomycetidae</taxon>
        <taxon>Boletales</taxon>
        <taxon>Paxilineae</taxon>
        <taxon>Paxillaceae</taxon>
        <taxon>Paxillus</taxon>
    </lineage>
</organism>
<evidence type="ECO:0000313" key="1">
    <source>
        <dbReference type="EMBL" id="KIJ05856.1"/>
    </source>
</evidence>
<gene>
    <name evidence="1" type="ORF">PAXINDRAFT_92856</name>
</gene>
<proteinExistence type="predicted"/>
<dbReference type="HOGENOM" id="CLU_003703_6_1_1"/>
<name>A0A0C9TF14_PAXIN</name>
<dbReference type="EMBL" id="KN820669">
    <property type="protein sequence ID" value="KIJ05856.1"/>
    <property type="molecule type" value="Genomic_DNA"/>
</dbReference>
<dbReference type="OrthoDB" id="3232711at2759"/>
<sequence length="86" mass="10553">MIHLVYRINWLKAKARYCRWQEELALVKHEIDWSIRWFNHQQLQWMERAGVFEAESQQAYAKRKIRVYEHFAEGARESFIEKVTAV</sequence>
<accession>A0A0C9TF14</accession>
<dbReference type="AlphaFoldDB" id="A0A0C9TF14"/>
<evidence type="ECO:0000313" key="2">
    <source>
        <dbReference type="Proteomes" id="UP000053647"/>
    </source>
</evidence>